<accession>A0ABW3PNB5</accession>
<dbReference type="RefSeq" id="WP_121977563.1">
    <property type="nucleotide sequence ID" value="NZ_JBHTLH010000015.1"/>
</dbReference>
<protein>
    <submittedName>
        <fullName evidence="1">Uncharacterized protein</fullName>
    </submittedName>
</protein>
<sequence>MTQVSMVKVRPFVLKVSGQKVLFAPNYPEDARKRFVKLKKRADKDPFDTDAEFDLAIEDKLRIDALNSYYEEAEDKVGFRAEVG</sequence>
<reference evidence="2" key="1">
    <citation type="journal article" date="2019" name="Int. J. Syst. Evol. Microbiol.">
        <title>The Global Catalogue of Microorganisms (GCM) 10K type strain sequencing project: providing services to taxonomists for standard genome sequencing and annotation.</title>
        <authorList>
            <consortium name="The Broad Institute Genomics Platform"/>
            <consortium name="The Broad Institute Genome Sequencing Center for Infectious Disease"/>
            <person name="Wu L."/>
            <person name="Ma J."/>
        </authorList>
    </citation>
    <scope>NUCLEOTIDE SEQUENCE [LARGE SCALE GENOMIC DNA]</scope>
    <source>
        <strain evidence="2">CCUG 71848</strain>
    </source>
</reference>
<organism evidence="1 2">
    <name type="scientific">Lentilactobacillus raoultii</name>
    <dbReference type="NCBI Taxonomy" id="1987503"/>
    <lineage>
        <taxon>Bacteria</taxon>
        <taxon>Bacillati</taxon>
        <taxon>Bacillota</taxon>
        <taxon>Bacilli</taxon>
        <taxon>Lactobacillales</taxon>
        <taxon>Lactobacillaceae</taxon>
        <taxon>Lentilactobacillus</taxon>
    </lineage>
</organism>
<gene>
    <name evidence="1" type="ORF">ACFQ22_05325</name>
</gene>
<dbReference type="EMBL" id="JBHTLH010000015">
    <property type="protein sequence ID" value="MFD1124786.1"/>
    <property type="molecule type" value="Genomic_DNA"/>
</dbReference>
<proteinExistence type="predicted"/>
<dbReference type="Proteomes" id="UP001597156">
    <property type="component" value="Unassembled WGS sequence"/>
</dbReference>
<evidence type="ECO:0000313" key="1">
    <source>
        <dbReference type="EMBL" id="MFD1124786.1"/>
    </source>
</evidence>
<evidence type="ECO:0000313" key="2">
    <source>
        <dbReference type="Proteomes" id="UP001597156"/>
    </source>
</evidence>
<keyword evidence="2" id="KW-1185">Reference proteome</keyword>
<name>A0ABW3PNB5_9LACO</name>
<comment type="caution">
    <text evidence="1">The sequence shown here is derived from an EMBL/GenBank/DDBJ whole genome shotgun (WGS) entry which is preliminary data.</text>
</comment>